<keyword evidence="1" id="KW-0732">Signal</keyword>
<name>A0ABP8J4A0_9BACT</name>
<evidence type="ECO:0000256" key="1">
    <source>
        <dbReference type="SAM" id="SignalP"/>
    </source>
</evidence>
<accession>A0ABP8J4A0</accession>
<feature type="signal peptide" evidence="1">
    <location>
        <begin position="1"/>
        <end position="18"/>
    </location>
</feature>
<proteinExistence type="predicted"/>
<dbReference type="EMBL" id="BAABHA010000008">
    <property type="protein sequence ID" value="GAA4384456.1"/>
    <property type="molecule type" value="Genomic_DNA"/>
</dbReference>
<evidence type="ECO:0000313" key="2">
    <source>
        <dbReference type="EMBL" id="GAA4384456.1"/>
    </source>
</evidence>
<gene>
    <name evidence="2" type="ORF">GCM10023186_26710</name>
</gene>
<evidence type="ECO:0008006" key="4">
    <source>
        <dbReference type="Google" id="ProtNLM"/>
    </source>
</evidence>
<comment type="caution">
    <text evidence="2">The sequence shown here is derived from an EMBL/GenBank/DDBJ whole genome shotgun (WGS) entry which is preliminary data.</text>
</comment>
<dbReference type="Proteomes" id="UP001500454">
    <property type="component" value="Unassembled WGS sequence"/>
</dbReference>
<feature type="chain" id="PRO_5045789017" description="Outer membrane protein beta-barrel domain-containing protein" evidence="1">
    <location>
        <begin position="19"/>
        <end position="184"/>
    </location>
</feature>
<evidence type="ECO:0000313" key="3">
    <source>
        <dbReference type="Proteomes" id="UP001500454"/>
    </source>
</evidence>
<protein>
    <recommendedName>
        <fullName evidence="4">Outer membrane protein beta-barrel domain-containing protein</fullName>
    </recommendedName>
</protein>
<organism evidence="2 3">
    <name type="scientific">Hymenobacter koreensis</name>
    <dbReference type="NCBI Taxonomy" id="1084523"/>
    <lineage>
        <taxon>Bacteria</taxon>
        <taxon>Pseudomonadati</taxon>
        <taxon>Bacteroidota</taxon>
        <taxon>Cytophagia</taxon>
        <taxon>Cytophagales</taxon>
        <taxon>Hymenobacteraceae</taxon>
        <taxon>Hymenobacter</taxon>
    </lineage>
</organism>
<sequence length="184" mass="20757">MKRLLLLSVFLLPVTASAQHKLRPYAGLHASGDAQMYYLGPSGQIGADYRINHSFGLTTYIHYFRRRIDRTEANNGFEKGRFDCLTGAVLAQVHLGQKPERGLFVGAGIAAQRWEDKFESDWTSGWHTIRRNVLPAIRFGYAFPVGQHHLTAELNATGPYQERTAQGSYTELITQLSIGTRFVW</sequence>
<reference evidence="3" key="1">
    <citation type="journal article" date="2019" name="Int. J. Syst. Evol. Microbiol.">
        <title>The Global Catalogue of Microorganisms (GCM) 10K type strain sequencing project: providing services to taxonomists for standard genome sequencing and annotation.</title>
        <authorList>
            <consortium name="The Broad Institute Genomics Platform"/>
            <consortium name="The Broad Institute Genome Sequencing Center for Infectious Disease"/>
            <person name="Wu L."/>
            <person name="Ma J."/>
        </authorList>
    </citation>
    <scope>NUCLEOTIDE SEQUENCE [LARGE SCALE GENOMIC DNA]</scope>
    <source>
        <strain evidence="3">JCM 17924</strain>
    </source>
</reference>
<keyword evidence="3" id="KW-1185">Reference proteome</keyword>
<dbReference type="RefSeq" id="WP_345224969.1">
    <property type="nucleotide sequence ID" value="NZ_BAABHA010000008.1"/>
</dbReference>